<feature type="region of interest" description="VHIID" evidence="3">
    <location>
        <begin position="502"/>
        <end position="567"/>
    </location>
</feature>
<evidence type="ECO:0000256" key="4">
    <source>
        <dbReference type="SAM" id="MobiDB-lite"/>
    </source>
</evidence>
<evidence type="ECO:0000313" key="5">
    <source>
        <dbReference type="EMBL" id="KCW85549.1"/>
    </source>
</evidence>
<dbReference type="eggNOG" id="ENOG502QSQ6">
    <property type="taxonomic scope" value="Eukaryota"/>
</dbReference>
<feature type="short sequence motif" description="VHIID" evidence="3">
    <location>
        <begin position="533"/>
        <end position="537"/>
    </location>
</feature>
<feature type="compositionally biased region" description="Basic residues" evidence="4">
    <location>
        <begin position="398"/>
        <end position="411"/>
    </location>
</feature>
<dbReference type="GO" id="GO:0043565">
    <property type="term" value="F:sequence-specific DNA binding"/>
    <property type="evidence" value="ECO:0000318"/>
    <property type="project" value="GO_Central"/>
</dbReference>
<sequence length="799" mass="89790">MAMEPLNFDYSDCINVDDLPVDSHGFSPDPDRYPSLTDAFFSDDPFLDLQSSNSAFLSDKVDPEYDPPSKSIDLDIGDLIFPSTSGSSGRGPFGPSVSSSSAPSPEGDSLSPSGDMDSPDPVLKYINQMLMEENMEEQPWEFADQVALLNAEKSLYDALRQQHSEVSDQSPSQLDLSDYIESPNSNLSGSSSAHGSHDATSVTISSSDSADANFLYTIKEHSRAGLENFDLDVQSSVDSSSQLLSNSSSSTMNYDDGSEESLHELLVKSIFSDSESMIQFKKGLEEASKFLPTNNQLGINLEDSKPPSQAKKGTSRMRINEDINVKHSSDGFKGLKNHERDEDASEEGRANKQTALYTEESELSDLFDKVLLCNENRGAMCSGNESVERGLSKDIRQQRNKRGSNRGRGRGKKQESKNTVDLRTLLSLCAQAISTGDLRTANELLKQIRENSSPSGDGSERLAHYFANGLEARLVGNKTRTQDFYSTIVARRTSVADVLKAYHLHISTCPFKKFSICFANYMILKLAEKATTLHIIDFGITFGFQWPILIQKLSSRSEGPCKLRITGIELPQTGFRPAERIEETGRRLKKYCERFNVPFEFNCIASRHWESIKLEDLKIQSNETVAVNCLDRFKNLLDETVEDKNPRDAVLNLIRQMKPDIFVHSELSGSYNAPFFLTRFREALFQLSALYDMYDVILDGDSKERLVFEREFHGREIMNVIACEGTERVARPETYKQWQVRHMRAGFKALPLDQELMKLFRSKMKACYHKDFGLNEDGNWMLLGWRGRIVYCSSCWVPA</sequence>
<name>A0A059D4Z4_EUCGR</name>
<comment type="similarity">
    <text evidence="3">Belongs to the GRAS family.</text>
</comment>
<dbReference type="Gramene" id="KCW85549">
    <property type="protein sequence ID" value="KCW85549"/>
    <property type="gene ID" value="EUGRSUZ_B02349"/>
</dbReference>
<protein>
    <submittedName>
        <fullName evidence="5">Uncharacterized protein</fullName>
    </submittedName>
</protein>
<dbReference type="InterPro" id="IPR005202">
    <property type="entry name" value="TF_GRAS"/>
</dbReference>
<dbReference type="OMA" id="FEYESIA"/>
<dbReference type="PANTHER" id="PTHR31636">
    <property type="entry name" value="OSJNBA0084A10.13 PROTEIN-RELATED"/>
    <property type="match status" value="1"/>
</dbReference>
<evidence type="ECO:0000256" key="3">
    <source>
        <dbReference type="PROSITE-ProRule" id="PRU01191"/>
    </source>
</evidence>
<gene>
    <name evidence="5" type="ORF">EUGRSUZ_B02349</name>
</gene>
<dbReference type="PROSITE" id="PS50985">
    <property type="entry name" value="GRAS"/>
    <property type="match status" value="1"/>
</dbReference>
<dbReference type="AlphaFoldDB" id="A0A059D4Z4"/>
<reference evidence="5" key="1">
    <citation type="submission" date="2013-07" db="EMBL/GenBank/DDBJ databases">
        <title>The genome of Eucalyptus grandis.</title>
        <authorList>
            <person name="Schmutz J."/>
            <person name="Hayes R."/>
            <person name="Myburg A."/>
            <person name="Tuskan G."/>
            <person name="Grattapaglia D."/>
            <person name="Rokhsar D.S."/>
        </authorList>
    </citation>
    <scope>NUCLEOTIDE SEQUENCE</scope>
    <source>
        <tissue evidence="5">Leaf extractions</tissue>
    </source>
</reference>
<accession>A0A059D4Z4</accession>
<comment type="caution">
    <text evidence="3">Lacks conserved residue(s) required for the propagation of feature annotation.</text>
</comment>
<feature type="region of interest" description="Disordered" evidence="4">
    <location>
        <begin position="57"/>
        <end position="121"/>
    </location>
</feature>
<evidence type="ECO:0000256" key="1">
    <source>
        <dbReference type="ARBA" id="ARBA00023015"/>
    </source>
</evidence>
<feature type="compositionally biased region" description="Basic and acidic residues" evidence="4">
    <location>
        <begin position="336"/>
        <end position="350"/>
    </location>
</feature>
<feature type="compositionally biased region" description="Basic and acidic residues" evidence="4">
    <location>
        <begin position="386"/>
        <end position="397"/>
    </location>
</feature>
<keyword evidence="1" id="KW-0805">Transcription regulation</keyword>
<evidence type="ECO:0000256" key="2">
    <source>
        <dbReference type="ARBA" id="ARBA00023163"/>
    </source>
</evidence>
<feature type="compositionally biased region" description="Low complexity" evidence="4">
    <location>
        <begin position="167"/>
        <end position="201"/>
    </location>
</feature>
<proteinExistence type="inferred from homology"/>
<dbReference type="KEGG" id="egr:108957684"/>
<feature type="region of interest" description="Disordered" evidence="4">
    <location>
        <begin position="327"/>
        <end position="355"/>
    </location>
</feature>
<dbReference type="GO" id="GO:0006355">
    <property type="term" value="P:regulation of DNA-templated transcription"/>
    <property type="evidence" value="ECO:0000318"/>
    <property type="project" value="GO_Central"/>
</dbReference>
<dbReference type="EMBL" id="KK198754">
    <property type="protein sequence ID" value="KCW85549.1"/>
    <property type="molecule type" value="Genomic_DNA"/>
</dbReference>
<feature type="region of interest" description="Disordered" evidence="4">
    <location>
        <begin position="382"/>
        <end position="417"/>
    </location>
</feature>
<keyword evidence="2" id="KW-0804">Transcription</keyword>
<organism evidence="5">
    <name type="scientific">Eucalyptus grandis</name>
    <name type="common">Flooded gum</name>
    <dbReference type="NCBI Taxonomy" id="71139"/>
    <lineage>
        <taxon>Eukaryota</taxon>
        <taxon>Viridiplantae</taxon>
        <taxon>Streptophyta</taxon>
        <taxon>Embryophyta</taxon>
        <taxon>Tracheophyta</taxon>
        <taxon>Spermatophyta</taxon>
        <taxon>Magnoliopsida</taxon>
        <taxon>eudicotyledons</taxon>
        <taxon>Gunneridae</taxon>
        <taxon>Pentapetalae</taxon>
        <taxon>rosids</taxon>
        <taxon>malvids</taxon>
        <taxon>Myrtales</taxon>
        <taxon>Myrtaceae</taxon>
        <taxon>Myrtoideae</taxon>
        <taxon>Eucalypteae</taxon>
        <taxon>Eucalyptus</taxon>
    </lineage>
</organism>
<dbReference type="InParanoid" id="A0A059D4Z4"/>
<dbReference type="GO" id="GO:0005634">
    <property type="term" value="C:nucleus"/>
    <property type="evidence" value="ECO:0000318"/>
    <property type="project" value="GO_Central"/>
</dbReference>
<feature type="region of interest" description="SAW" evidence="3">
    <location>
        <begin position="722"/>
        <end position="797"/>
    </location>
</feature>
<feature type="region of interest" description="Leucine repeat II (LRII)" evidence="3">
    <location>
        <begin position="583"/>
        <end position="615"/>
    </location>
</feature>
<feature type="compositionally biased region" description="Low complexity" evidence="4">
    <location>
        <begin position="93"/>
        <end position="111"/>
    </location>
</feature>
<dbReference type="Pfam" id="PF03514">
    <property type="entry name" value="GRAS"/>
    <property type="match status" value="1"/>
</dbReference>
<dbReference type="GO" id="GO:0003700">
    <property type="term" value="F:DNA-binding transcription factor activity"/>
    <property type="evidence" value="ECO:0000318"/>
    <property type="project" value="GO_Central"/>
</dbReference>
<dbReference type="STRING" id="71139.A0A059D4Z4"/>
<feature type="region of interest" description="Disordered" evidence="4">
    <location>
        <begin position="160"/>
        <end position="204"/>
    </location>
</feature>